<dbReference type="InterPro" id="IPR005215">
    <property type="entry name" value="Trig_fac"/>
</dbReference>
<dbReference type="Gene3D" id="3.30.70.1050">
    <property type="entry name" value="Trigger factor ribosome-binding domain"/>
    <property type="match status" value="1"/>
</dbReference>
<evidence type="ECO:0000256" key="9">
    <source>
        <dbReference type="ARBA" id="ARBA00023306"/>
    </source>
</evidence>
<dbReference type="InterPro" id="IPR008881">
    <property type="entry name" value="Trigger_fac_ribosome-bd_bac"/>
</dbReference>
<comment type="caution">
    <text evidence="15">The sequence shown here is derived from an EMBL/GenBank/DDBJ whole genome shotgun (WGS) entry which is preliminary data.</text>
</comment>
<name>A0A1G2Q576_9BACT</name>
<keyword evidence="5 11" id="KW-0132">Cell division</keyword>
<evidence type="ECO:0000313" key="16">
    <source>
        <dbReference type="Proteomes" id="UP000178199"/>
    </source>
</evidence>
<dbReference type="AlphaFoldDB" id="A0A1G2Q576"/>
<comment type="function">
    <text evidence="11">Involved in protein export. Acts as a chaperone by maintaining the newly synthesized protein in an open conformation. Functions as a peptidyl-prolyl cis-trans isomerase.</text>
</comment>
<dbReference type="EMBL" id="MHTD01000025">
    <property type="protein sequence ID" value="OHA55720.1"/>
    <property type="molecule type" value="Genomic_DNA"/>
</dbReference>
<evidence type="ECO:0000256" key="12">
    <source>
        <dbReference type="PROSITE-ProRule" id="PRU00277"/>
    </source>
</evidence>
<protein>
    <recommendedName>
        <fullName evidence="4 11">Trigger factor</fullName>
        <shortName evidence="11">TF</shortName>
        <ecNumber evidence="3 11">5.2.1.8</ecNumber>
    </recommendedName>
    <alternativeName>
        <fullName evidence="10 11">PPIase</fullName>
    </alternativeName>
</protein>
<dbReference type="GO" id="GO:0015031">
    <property type="term" value="P:protein transport"/>
    <property type="evidence" value="ECO:0007669"/>
    <property type="project" value="UniProtKB-UniRule"/>
</dbReference>
<dbReference type="PROSITE" id="PS50059">
    <property type="entry name" value="FKBP_PPIASE"/>
    <property type="match status" value="1"/>
</dbReference>
<evidence type="ECO:0000256" key="2">
    <source>
        <dbReference type="ARBA" id="ARBA00005464"/>
    </source>
</evidence>
<keyword evidence="11" id="KW-0963">Cytoplasm</keyword>
<evidence type="ECO:0000256" key="3">
    <source>
        <dbReference type="ARBA" id="ARBA00013194"/>
    </source>
</evidence>
<sequence>MEHQIKNIDGGKVQITITLTPEEKTKFELRALRQAGSELDIKGFRPGHIPDDVIKKQLDPAALDQETMWEAVKEHYPKLVAEMNLAVVGQPTLALQSAEPFVIHATVSKLPEVDLGKWEKVKIKRQEIKVDEAEVNKVIEQIRDGRVSEAAVIRPAKLGDRVEIDFEVSLGGVAMDGGKQVKYPVILGAGQLVPGFEDNLVGLNSGEEKKFELTFPSSYRSDLAGKKAQVWVKLSQVFERTLPELTDDFVKSLGKFAGAQDFQDKLRENLQEEKNIQEEQRLEREMLEAIVVQAKFGDIPEVLLINEAETMLHELKHGITERGVEWSQYLQSIQKDEEGLKKEFSTPATRRVKVALIVRTFANQENLATDEMAVEQEIVHSLEHYGGDERMTTQLNSDDYRSYVQQVLTNRRVIEWLKKKLVE</sequence>
<evidence type="ECO:0000313" key="15">
    <source>
        <dbReference type="EMBL" id="OHA55720.1"/>
    </source>
</evidence>
<dbReference type="GO" id="GO:0051301">
    <property type="term" value="P:cell division"/>
    <property type="evidence" value="ECO:0007669"/>
    <property type="project" value="UniProtKB-KW"/>
</dbReference>
<dbReference type="NCBIfam" id="TIGR00115">
    <property type="entry name" value="tig"/>
    <property type="match status" value="1"/>
</dbReference>
<dbReference type="PANTHER" id="PTHR30560">
    <property type="entry name" value="TRIGGER FACTOR CHAPERONE AND PEPTIDYL-PROLYL CIS/TRANS ISOMERASE"/>
    <property type="match status" value="1"/>
</dbReference>
<gene>
    <name evidence="11" type="primary">tig</name>
    <name evidence="15" type="ORF">A2429_03240</name>
</gene>
<keyword evidence="8 11" id="KW-0413">Isomerase</keyword>
<dbReference type="EC" id="5.2.1.8" evidence="3 11"/>
<keyword evidence="7 11" id="KW-0143">Chaperone</keyword>
<comment type="similarity">
    <text evidence="2 11 13">Belongs to the FKBP-type PPIase family. Tig subfamily.</text>
</comment>
<dbReference type="GO" id="GO:0005737">
    <property type="term" value="C:cytoplasm"/>
    <property type="evidence" value="ECO:0007669"/>
    <property type="project" value="UniProtKB-SubCell"/>
</dbReference>
<dbReference type="HAMAP" id="MF_00303">
    <property type="entry name" value="Trigger_factor_Tig"/>
    <property type="match status" value="1"/>
</dbReference>
<accession>A0A1G2Q576</accession>
<keyword evidence="9 11" id="KW-0131">Cell cycle</keyword>
<comment type="subcellular location">
    <subcellularLocation>
        <location evidence="11">Cytoplasm</location>
    </subcellularLocation>
    <text evidence="11">About half TF is bound to the ribosome near the polypeptide exit tunnel while the other half is free in the cytoplasm.</text>
</comment>
<dbReference type="InterPro" id="IPR008880">
    <property type="entry name" value="Trigger_fac_C"/>
</dbReference>
<organism evidence="15 16">
    <name type="scientific">Candidatus Veblenbacteria bacterium RIFOXYC1_FULL_42_9</name>
    <dbReference type="NCBI Taxonomy" id="1802427"/>
    <lineage>
        <taxon>Bacteria</taxon>
        <taxon>Candidatus Vebleniibacteriota</taxon>
    </lineage>
</organism>
<keyword evidence="6 11" id="KW-0697">Rotamase</keyword>
<dbReference type="Pfam" id="PF05698">
    <property type="entry name" value="Trigger_C"/>
    <property type="match status" value="1"/>
</dbReference>
<reference evidence="15 16" key="1">
    <citation type="journal article" date="2016" name="Nat. Commun.">
        <title>Thousands of microbial genomes shed light on interconnected biogeochemical processes in an aquifer system.</title>
        <authorList>
            <person name="Anantharaman K."/>
            <person name="Brown C.T."/>
            <person name="Hug L.A."/>
            <person name="Sharon I."/>
            <person name="Castelle C.J."/>
            <person name="Probst A.J."/>
            <person name="Thomas B.C."/>
            <person name="Singh A."/>
            <person name="Wilkins M.J."/>
            <person name="Karaoz U."/>
            <person name="Brodie E.L."/>
            <person name="Williams K.H."/>
            <person name="Hubbard S.S."/>
            <person name="Banfield J.F."/>
        </authorList>
    </citation>
    <scope>NUCLEOTIDE SEQUENCE [LARGE SCALE GENOMIC DNA]</scope>
</reference>
<dbReference type="Pfam" id="PF05697">
    <property type="entry name" value="Trigger_N"/>
    <property type="match status" value="1"/>
</dbReference>
<dbReference type="InterPro" id="IPR046357">
    <property type="entry name" value="PPIase_dom_sf"/>
</dbReference>
<evidence type="ECO:0000256" key="10">
    <source>
        <dbReference type="ARBA" id="ARBA00029986"/>
    </source>
</evidence>
<dbReference type="SUPFAM" id="SSF109998">
    <property type="entry name" value="Triger factor/SurA peptide-binding domain-like"/>
    <property type="match status" value="1"/>
</dbReference>
<dbReference type="FunFam" id="3.10.50.40:FF:000001">
    <property type="entry name" value="Trigger factor"/>
    <property type="match status" value="1"/>
</dbReference>
<dbReference type="GO" id="GO:0003755">
    <property type="term" value="F:peptidyl-prolyl cis-trans isomerase activity"/>
    <property type="evidence" value="ECO:0007669"/>
    <property type="project" value="UniProtKB-UniRule"/>
</dbReference>
<dbReference type="InterPro" id="IPR001179">
    <property type="entry name" value="PPIase_FKBP_dom"/>
</dbReference>
<evidence type="ECO:0000256" key="6">
    <source>
        <dbReference type="ARBA" id="ARBA00023110"/>
    </source>
</evidence>
<feature type="domain" description="PPIase FKBP-type" evidence="14">
    <location>
        <begin position="159"/>
        <end position="246"/>
    </location>
</feature>
<dbReference type="Gene3D" id="1.10.3120.10">
    <property type="entry name" value="Trigger factor, C-terminal domain"/>
    <property type="match status" value="1"/>
</dbReference>
<dbReference type="GO" id="GO:0043022">
    <property type="term" value="F:ribosome binding"/>
    <property type="evidence" value="ECO:0007669"/>
    <property type="project" value="TreeGrafter"/>
</dbReference>
<evidence type="ECO:0000256" key="1">
    <source>
        <dbReference type="ARBA" id="ARBA00000971"/>
    </source>
</evidence>
<evidence type="ECO:0000256" key="7">
    <source>
        <dbReference type="ARBA" id="ARBA00023186"/>
    </source>
</evidence>
<proteinExistence type="inferred from homology"/>
<dbReference type="GO" id="GO:0051083">
    <property type="term" value="P:'de novo' cotranslational protein folding"/>
    <property type="evidence" value="ECO:0007669"/>
    <property type="project" value="TreeGrafter"/>
</dbReference>
<dbReference type="Gene3D" id="3.10.50.40">
    <property type="match status" value="1"/>
</dbReference>
<dbReference type="SUPFAM" id="SSF102735">
    <property type="entry name" value="Trigger factor ribosome-binding domain"/>
    <property type="match status" value="1"/>
</dbReference>
<evidence type="ECO:0000256" key="11">
    <source>
        <dbReference type="HAMAP-Rule" id="MF_00303"/>
    </source>
</evidence>
<dbReference type="InterPro" id="IPR037041">
    <property type="entry name" value="Trigger_fac_C_sf"/>
</dbReference>
<dbReference type="InterPro" id="IPR036611">
    <property type="entry name" value="Trigger_fac_ribosome-bd_sf"/>
</dbReference>
<evidence type="ECO:0000256" key="8">
    <source>
        <dbReference type="ARBA" id="ARBA00023235"/>
    </source>
</evidence>
<dbReference type="PIRSF" id="PIRSF003095">
    <property type="entry name" value="Trigger_factor"/>
    <property type="match status" value="1"/>
</dbReference>
<comment type="domain">
    <text evidence="11">Consists of 3 domains; the N-terminus binds the ribosome, the middle domain has PPIase activity, while the C-terminus has intrinsic chaperone activity on its own.</text>
</comment>
<evidence type="ECO:0000256" key="4">
    <source>
        <dbReference type="ARBA" id="ARBA00016902"/>
    </source>
</evidence>
<dbReference type="Proteomes" id="UP000178199">
    <property type="component" value="Unassembled WGS sequence"/>
</dbReference>
<evidence type="ECO:0000256" key="13">
    <source>
        <dbReference type="RuleBase" id="RU003914"/>
    </source>
</evidence>
<dbReference type="PANTHER" id="PTHR30560:SF3">
    <property type="entry name" value="TRIGGER FACTOR-LIKE PROTEIN TIG, CHLOROPLASTIC"/>
    <property type="match status" value="1"/>
</dbReference>
<dbReference type="SUPFAM" id="SSF54534">
    <property type="entry name" value="FKBP-like"/>
    <property type="match status" value="1"/>
</dbReference>
<dbReference type="InterPro" id="IPR027304">
    <property type="entry name" value="Trigger_fact/SurA_dom_sf"/>
</dbReference>
<dbReference type="GO" id="GO:0043335">
    <property type="term" value="P:protein unfolding"/>
    <property type="evidence" value="ECO:0007669"/>
    <property type="project" value="TreeGrafter"/>
</dbReference>
<evidence type="ECO:0000256" key="5">
    <source>
        <dbReference type="ARBA" id="ARBA00022618"/>
    </source>
</evidence>
<comment type="catalytic activity">
    <reaction evidence="1 11 12">
        <text>[protein]-peptidylproline (omega=180) = [protein]-peptidylproline (omega=0)</text>
        <dbReference type="Rhea" id="RHEA:16237"/>
        <dbReference type="Rhea" id="RHEA-COMP:10747"/>
        <dbReference type="Rhea" id="RHEA-COMP:10748"/>
        <dbReference type="ChEBI" id="CHEBI:83833"/>
        <dbReference type="ChEBI" id="CHEBI:83834"/>
        <dbReference type="EC" id="5.2.1.8"/>
    </reaction>
</comment>
<dbReference type="Pfam" id="PF00254">
    <property type="entry name" value="FKBP_C"/>
    <property type="match status" value="1"/>
</dbReference>
<evidence type="ECO:0000259" key="14">
    <source>
        <dbReference type="PROSITE" id="PS50059"/>
    </source>
</evidence>
<dbReference type="GO" id="GO:0044183">
    <property type="term" value="F:protein folding chaperone"/>
    <property type="evidence" value="ECO:0007669"/>
    <property type="project" value="TreeGrafter"/>
</dbReference>